<comment type="caution">
    <text evidence="2">The sequence shown here is derived from an EMBL/GenBank/DDBJ whole genome shotgun (WGS) entry which is preliminary data.</text>
</comment>
<dbReference type="Gene3D" id="1.10.260.40">
    <property type="entry name" value="lambda repressor-like DNA-binding domains"/>
    <property type="match status" value="1"/>
</dbReference>
<evidence type="ECO:0000259" key="1">
    <source>
        <dbReference type="PROSITE" id="PS50943"/>
    </source>
</evidence>
<dbReference type="PROSITE" id="PS50943">
    <property type="entry name" value="HTH_CROC1"/>
    <property type="match status" value="1"/>
</dbReference>
<organism evidence="2 3">
    <name type="scientific">Roseateles koreensis</name>
    <dbReference type="NCBI Taxonomy" id="2987526"/>
    <lineage>
        <taxon>Bacteria</taxon>
        <taxon>Pseudomonadati</taxon>
        <taxon>Pseudomonadota</taxon>
        <taxon>Betaproteobacteria</taxon>
        <taxon>Burkholderiales</taxon>
        <taxon>Sphaerotilaceae</taxon>
        <taxon>Roseateles</taxon>
    </lineage>
</organism>
<dbReference type="RefSeq" id="WP_273596470.1">
    <property type="nucleotide sequence ID" value="NZ_JAQQXS010000007.1"/>
</dbReference>
<dbReference type="SUPFAM" id="SSF47413">
    <property type="entry name" value="lambda repressor-like DNA-binding domains"/>
    <property type="match status" value="1"/>
</dbReference>
<dbReference type="CDD" id="cd00093">
    <property type="entry name" value="HTH_XRE"/>
    <property type="match status" value="1"/>
</dbReference>
<feature type="domain" description="HTH cro/C1-type" evidence="1">
    <location>
        <begin position="26"/>
        <end position="57"/>
    </location>
</feature>
<proteinExistence type="predicted"/>
<dbReference type="InterPro" id="IPR010982">
    <property type="entry name" value="Lambda_DNA-bd_dom_sf"/>
</dbReference>
<evidence type="ECO:0000313" key="3">
    <source>
        <dbReference type="Proteomes" id="UP001219862"/>
    </source>
</evidence>
<keyword evidence="3" id="KW-1185">Reference proteome</keyword>
<name>A0ABT5KR18_9BURK</name>
<protein>
    <submittedName>
        <fullName evidence="2">XRE family transcriptional regulator</fullName>
    </submittedName>
</protein>
<dbReference type="Proteomes" id="UP001219862">
    <property type="component" value="Unassembled WGS sequence"/>
</dbReference>
<dbReference type="EMBL" id="JAQQXS010000007">
    <property type="protein sequence ID" value="MDC8785349.1"/>
    <property type="molecule type" value="Genomic_DNA"/>
</dbReference>
<accession>A0ABT5KR18</accession>
<gene>
    <name evidence="2" type="ORF">PRZ01_09120</name>
</gene>
<evidence type="ECO:0000313" key="2">
    <source>
        <dbReference type="EMBL" id="MDC8785349.1"/>
    </source>
</evidence>
<dbReference type="InterPro" id="IPR001387">
    <property type="entry name" value="Cro/C1-type_HTH"/>
</dbReference>
<sequence>MPRQNTSPADYPRAVLLMIEQLAQNIVIARKRRGETQAQWAKKLGVSQPTMARIERGDPAVAMASYVMCMWLINPAESLADLIAPLKDHAALEREVSKVRKPGKQAPTPALPLVQAKPAAIDAEPGEVVNLPPLRPAPLRYPTAIPNAARLVAEPLAALKKYPAPPSGIGNATAAGLADLLLKAQPKAK</sequence>
<reference evidence="2 3" key="1">
    <citation type="submission" date="2022-10" db="EMBL/GenBank/DDBJ databases">
        <title>paucibacter sp. hw8 Genome sequencing.</title>
        <authorList>
            <person name="Park S."/>
        </authorList>
    </citation>
    <scope>NUCLEOTIDE SEQUENCE [LARGE SCALE GENOMIC DNA]</scope>
    <source>
        <strain evidence="3">hw8</strain>
    </source>
</reference>